<evidence type="ECO:0000256" key="1">
    <source>
        <dbReference type="SAM" id="MobiDB-lite"/>
    </source>
</evidence>
<reference evidence="2" key="1">
    <citation type="submission" date="2023-08" db="EMBL/GenBank/DDBJ databases">
        <title>Chromosome-level Genome Assembly of mud carp (Cirrhinus molitorella).</title>
        <authorList>
            <person name="Liu H."/>
        </authorList>
    </citation>
    <scope>NUCLEOTIDE SEQUENCE</scope>
    <source>
        <strain evidence="2">Prfri</strain>
        <tissue evidence="2">Muscle</tissue>
    </source>
</reference>
<proteinExistence type="predicted"/>
<evidence type="ECO:0000313" key="2">
    <source>
        <dbReference type="EMBL" id="KAK2904637.1"/>
    </source>
</evidence>
<gene>
    <name evidence="2" type="ORF">Q8A67_006436</name>
</gene>
<feature type="region of interest" description="Disordered" evidence="1">
    <location>
        <begin position="62"/>
        <end position="94"/>
    </location>
</feature>
<dbReference type="EMBL" id="JAUYZG010000006">
    <property type="protein sequence ID" value="KAK2904637.1"/>
    <property type="molecule type" value="Genomic_DNA"/>
</dbReference>
<keyword evidence="3" id="KW-1185">Reference proteome</keyword>
<protein>
    <submittedName>
        <fullName evidence="2">Uncharacterized protein</fullName>
    </submittedName>
</protein>
<organism evidence="2 3">
    <name type="scientific">Cirrhinus molitorella</name>
    <name type="common">mud carp</name>
    <dbReference type="NCBI Taxonomy" id="172907"/>
    <lineage>
        <taxon>Eukaryota</taxon>
        <taxon>Metazoa</taxon>
        <taxon>Chordata</taxon>
        <taxon>Craniata</taxon>
        <taxon>Vertebrata</taxon>
        <taxon>Euteleostomi</taxon>
        <taxon>Actinopterygii</taxon>
        <taxon>Neopterygii</taxon>
        <taxon>Teleostei</taxon>
        <taxon>Ostariophysi</taxon>
        <taxon>Cypriniformes</taxon>
        <taxon>Cyprinidae</taxon>
        <taxon>Labeoninae</taxon>
        <taxon>Labeonini</taxon>
        <taxon>Cirrhinus</taxon>
    </lineage>
</organism>
<dbReference type="AlphaFoldDB" id="A0AA88Q269"/>
<comment type="caution">
    <text evidence="2">The sequence shown here is derived from an EMBL/GenBank/DDBJ whole genome shotgun (WGS) entry which is preliminary data.</text>
</comment>
<dbReference type="Proteomes" id="UP001187343">
    <property type="component" value="Unassembled WGS sequence"/>
</dbReference>
<evidence type="ECO:0000313" key="3">
    <source>
        <dbReference type="Proteomes" id="UP001187343"/>
    </source>
</evidence>
<name>A0AA88Q269_9TELE</name>
<accession>A0AA88Q269</accession>
<sequence>MTEGWCSPALFLLCGAQTIKRQITGRLVGRRFDSDVSVRKTLHQKSLTRRRCWRISCSYHLSTGGPPPASQITDRETSPNVEKMPSVCDSQILQ</sequence>